<evidence type="ECO:0000313" key="1">
    <source>
        <dbReference type="EMBL" id="KAF5742051.1"/>
    </source>
</evidence>
<dbReference type="GO" id="GO:0003677">
    <property type="term" value="F:DNA binding"/>
    <property type="evidence" value="ECO:0007669"/>
    <property type="project" value="UniProtKB-KW"/>
</dbReference>
<sequence length="111" mass="12661">MATGAAQMLLQCVFDGSISMYDMEIDQRPYHRNCTCALHNLKGVCSNACSQSRKISFPKKEPWRNCSVSVTASRFASQFSLPRDLPVTNTEYAKEALRRQHMAMIERQVRN</sequence>
<protein>
    <submittedName>
        <fullName evidence="1">Putative BEL1-like homeodomain protein 8</fullName>
    </submittedName>
</protein>
<organism evidence="1 2">
    <name type="scientific">Tripterygium wilfordii</name>
    <name type="common">Thunder God vine</name>
    <dbReference type="NCBI Taxonomy" id="458696"/>
    <lineage>
        <taxon>Eukaryota</taxon>
        <taxon>Viridiplantae</taxon>
        <taxon>Streptophyta</taxon>
        <taxon>Embryophyta</taxon>
        <taxon>Tracheophyta</taxon>
        <taxon>Spermatophyta</taxon>
        <taxon>Magnoliopsida</taxon>
        <taxon>eudicotyledons</taxon>
        <taxon>Gunneridae</taxon>
        <taxon>Pentapetalae</taxon>
        <taxon>rosids</taxon>
        <taxon>fabids</taxon>
        <taxon>Celastrales</taxon>
        <taxon>Celastraceae</taxon>
        <taxon>Tripterygium</taxon>
    </lineage>
</organism>
<name>A0A7J7D6W5_TRIWF</name>
<keyword evidence="2" id="KW-1185">Reference proteome</keyword>
<comment type="caution">
    <text evidence="1">The sequence shown here is derived from an EMBL/GenBank/DDBJ whole genome shotgun (WGS) entry which is preliminary data.</text>
</comment>
<dbReference type="EMBL" id="JAAARO010000009">
    <property type="protein sequence ID" value="KAF5742051.1"/>
    <property type="molecule type" value="Genomic_DNA"/>
</dbReference>
<reference evidence="1 2" key="1">
    <citation type="journal article" date="2020" name="Nat. Commun.">
        <title>Genome of Tripterygium wilfordii and identification of cytochrome P450 involved in triptolide biosynthesis.</title>
        <authorList>
            <person name="Tu L."/>
            <person name="Su P."/>
            <person name="Zhang Z."/>
            <person name="Gao L."/>
            <person name="Wang J."/>
            <person name="Hu T."/>
            <person name="Zhou J."/>
            <person name="Zhang Y."/>
            <person name="Zhao Y."/>
            <person name="Liu Y."/>
            <person name="Song Y."/>
            <person name="Tong Y."/>
            <person name="Lu Y."/>
            <person name="Yang J."/>
            <person name="Xu C."/>
            <person name="Jia M."/>
            <person name="Peters R.J."/>
            <person name="Huang L."/>
            <person name="Gao W."/>
        </authorList>
    </citation>
    <scope>NUCLEOTIDE SEQUENCE [LARGE SCALE GENOMIC DNA]</scope>
    <source>
        <strain evidence="2">cv. XIE 37</strain>
        <tissue evidence="1">Leaf</tissue>
    </source>
</reference>
<dbReference type="PANTHER" id="PTHR35121:SF4">
    <property type="entry name" value="SWIM-TYPE DOMAIN-CONTAINING PROTEIN"/>
    <property type="match status" value="1"/>
</dbReference>
<keyword evidence="1" id="KW-0238">DNA-binding</keyword>
<proteinExistence type="predicted"/>
<dbReference type="AlphaFoldDB" id="A0A7J7D6W5"/>
<gene>
    <name evidence="1" type="ORF">HS088_TW09G00090</name>
</gene>
<dbReference type="PANTHER" id="PTHR35121">
    <property type="entry name" value="HOMEODOMAIN PROTEIN 8, PUTATIVE-RELATED"/>
    <property type="match status" value="1"/>
</dbReference>
<keyword evidence="1" id="KW-0371">Homeobox</keyword>
<evidence type="ECO:0000313" key="2">
    <source>
        <dbReference type="Proteomes" id="UP000593562"/>
    </source>
</evidence>
<dbReference type="Proteomes" id="UP000593562">
    <property type="component" value="Unassembled WGS sequence"/>
</dbReference>
<dbReference type="FunCoup" id="A0A7J7D6W5">
    <property type="interactions" value="81"/>
</dbReference>
<accession>A0A7J7D6W5</accession>
<dbReference type="InParanoid" id="A0A7J7D6W5"/>